<dbReference type="GeneID" id="81457999"/>
<gene>
    <name evidence="3" type="ORF">N7517_001086</name>
</gene>
<keyword evidence="2" id="KW-0472">Membrane</keyword>
<dbReference type="Proteomes" id="UP001147752">
    <property type="component" value="Unassembled WGS sequence"/>
</dbReference>
<name>A0A9W9SS83_9EURO</name>
<feature type="transmembrane region" description="Helical" evidence="2">
    <location>
        <begin position="165"/>
        <end position="191"/>
    </location>
</feature>
<evidence type="ECO:0000313" key="4">
    <source>
        <dbReference type="Proteomes" id="UP001147752"/>
    </source>
</evidence>
<feature type="region of interest" description="Disordered" evidence="1">
    <location>
        <begin position="1"/>
        <end position="44"/>
    </location>
</feature>
<reference evidence="3" key="2">
    <citation type="journal article" date="2023" name="IMA Fungus">
        <title>Comparative genomic study of the Penicillium genus elucidates a diverse pangenome and 15 lateral gene transfer events.</title>
        <authorList>
            <person name="Petersen C."/>
            <person name="Sorensen T."/>
            <person name="Nielsen M.R."/>
            <person name="Sondergaard T.E."/>
            <person name="Sorensen J.L."/>
            <person name="Fitzpatrick D.A."/>
            <person name="Frisvad J.C."/>
            <person name="Nielsen K.L."/>
        </authorList>
    </citation>
    <scope>NUCLEOTIDE SEQUENCE</scope>
    <source>
        <strain evidence="3">IBT 3081</strain>
    </source>
</reference>
<protein>
    <recommendedName>
        <fullName evidence="5">Transmembrane protein</fullName>
    </recommendedName>
</protein>
<keyword evidence="2" id="KW-0812">Transmembrane</keyword>
<dbReference type="AlphaFoldDB" id="A0A9W9SS83"/>
<sequence>MFRLSGGQTGNGNDPVPVQSSDHDTPNQKTPDTTTTTTTTYASPSRDGITPAAWGVGWRVPTMMVGLVFAGAMFSMGHHLYYQSLDSTRVNSVDQQTWAIRIGTGFAFLIKSFLVSAVGIAAVQVMWATLRRKFVKLRGIDGMFAVLSSPLALLTPDLWMCAKTLILLAIMSWLIPLTAIVTPATLTIDLLTTTNITQMRVPTVNFIDSFWHPWATNEGAGFIASPAAGINRLFTATYSSAEVVPFSAPFPNSSYTLKFWGPSYKCQRLSEAIVEMEGLTFTDHLGENYTSLQKVWDHEVGNLSDTFTTLYSGAVSTALNNTFFVYATGANPLWNDNATQPTELVCQLWNTSYVVDLKFTNGIRSLTPVSTKHVAPANWSSRSGSLTTLGPQGPTVNGGFYITHLLFSDIIQSTMIISAVGSLETILTSSMQSAQMTFTQISVMQTSLFGCPELWNSSDYKMMVPAVDQSTTLCRNKTLARAIEDLSHNFTYSLLSLNAANTSVPVTISSPQNFYAYDSKNLLAAYMTALGVTVVCVIVGFIALNQNGVAQSTSFSGMLLTTRNPELDHLAKGHCLGSDQLPDEIGDIQLRFGEVESSEHYKSAAFGTKESVTPLSKGKDYY</sequence>
<accession>A0A9W9SS83</accession>
<evidence type="ECO:0008006" key="5">
    <source>
        <dbReference type="Google" id="ProtNLM"/>
    </source>
</evidence>
<feature type="transmembrane region" description="Helical" evidence="2">
    <location>
        <begin position="64"/>
        <end position="82"/>
    </location>
</feature>
<proteinExistence type="predicted"/>
<keyword evidence="4" id="KW-1185">Reference proteome</keyword>
<dbReference type="OrthoDB" id="5322539at2759"/>
<dbReference type="PANTHER" id="PTHR35041:SF6">
    <property type="entry name" value="FORMYLMETHIONINE DEFORMYLASE-LIKE PROTEIN-RELATED"/>
    <property type="match status" value="1"/>
</dbReference>
<dbReference type="PANTHER" id="PTHR35041">
    <property type="entry name" value="MEDIATOR OF RNA POLYMERASE II TRANSCRIPTION SUBUNIT 1"/>
    <property type="match status" value="1"/>
</dbReference>
<dbReference type="RefSeq" id="XP_056582951.1">
    <property type="nucleotide sequence ID" value="XM_056718816.1"/>
</dbReference>
<reference evidence="3" key="1">
    <citation type="submission" date="2022-12" db="EMBL/GenBank/DDBJ databases">
        <authorList>
            <person name="Petersen C."/>
        </authorList>
    </citation>
    <scope>NUCLEOTIDE SEQUENCE</scope>
    <source>
        <strain evidence="3">IBT 3081</strain>
    </source>
</reference>
<feature type="transmembrane region" description="Helical" evidence="2">
    <location>
        <begin position="102"/>
        <end position="127"/>
    </location>
</feature>
<comment type="caution">
    <text evidence="3">The sequence shown here is derived from an EMBL/GenBank/DDBJ whole genome shotgun (WGS) entry which is preliminary data.</text>
</comment>
<evidence type="ECO:0000256" key="2">
    <source>
        <dbReference type="SAM" id="Phobius"/>
    </source>
</evidence>
<keyword evidence="2" id="KW-1133">Transmembrane helix</keyword>
<feature type="transmembrane region" description="Helical" evidence="2">
    <location>
        <begin position="523"/>
        <end position="544"/>
    </location>
</feature>
<evidence type="ECO:0000256" key="1">
    <source>
        <dbReference type="SAM" id="MobiDB-lite"/>
    </source>
</evidence>
<dbReference type="EMBL" id="JAPZBT010000001">
    <property type="protein sequence ID" value="KAJ5383175.1"/>
    <property type="molecule type" value="Genomic_DNA"/>
</dbReference>
<organism evidence="3 4">
    <name type="scientific">Penicillium concentricum</name>
    <dbReference type="NCBI Taxonomy" id="293559"/>
    <lineage>
        <taxon>Eukaryota</taxon>
        <taxon>Fungi</taxon>
        <taxon>Dikarya</taxon>
        <taxon>Ascomycota</taxon>
        <taxon>Pezizomycotina</taxon>
        <taxon>Eurotiomycetes</taxon>
        <taxon>Eurotiomycetidae</taxon>
        <taxon>Eurotiales</taxon>
        <taxon>Aspergillaceae</taxon>
        <taxon>Penicillium</taxon>
    </lineage>
</organism>
<evidence type="ECO:0000313" key="3">
    <source>
        <dbReference type="EMBL" id="KAJ5383175.1"/>
    </source>
</evidence>